<evidence type="ECO:0000256" key="1">
    <source>
        <dbReference type="SAM" id="MobiDB-lite"/>
    </source>
</evidence>
<accession>A0A518AVQ7</accession>
<gene>
    <name evidence="2" type="ORF">Pan181_50690</name>
</gene>
<organism evidence="2 3">
    <name type="scientific">Aeoliella mucimassa</name>
    <dbReference type="NCBI Taxonomy" id="2527972"/>
    <lineage>
        <taxon>Bacteria</taxon>
        <taxon>Pseudomonadati</taxon>
        <taxon>Planctomycetota</taxon>
        <taxon>Planctomycetia</taxon>
        <taxon>Pirellulales</taxon>
        <taxon>Lacipirellulaceae</taxon>
        <taxon>Aeoliella</taxon>
    </lineage>
</organism>
<evidence type="ECO:0000313" key="3">
    <source>
        <dbReference type="Proteomes" id="UP000315750"/>
    </source>
</evidence>
<dbReference type="KEGG" id="amuc:Pan181_50690"/>
<feature type="region of interest" description="Disordered" evidence="1">
    <location>
        <begin position="1"/>
        <end position="20"/>
    </location>
</feature>
<proteinExistence type="predicted"/>
<reference evidence="2 3" key="1">
    <citation type="submission" date="2019-02" db="EMBL/GenBank/DDBJ databases">
        <title>Deep-cultivation of Planctomycetes and their phenomic and genomic characterization uncovers novel biology.</title>
        <authorList>
            <person name="Wiegand S."/>
            <person name="Jogler M."/>
            <person name="Boedeker C."/>
            <person name="Pinto D."/>
            <person name="Vollmers J."/>
            <person name="Rivas-Marin E."/>
            <person name="Kohn T."/>
            <person name="Peeters S.H."/>
            <person name="Heuer A."/>
            <person name="Rast P."/>
            <person name="Oberbeckmann S."/>
            <person name="Bunk B."/>
            <person name="Jeske O."/>
            <person name="Meyerdierks A."/>
            <person name="Storesund J.E."/>
            <person name="Kallscheuer N."/>
            <person name="Luecker S."/>
            <person name="Lage O.M."/>
            <person name="Pohl T."/>
            <person name="Merkel B.J."/>
            <person name="Hornburger P."/>
            <person name="Mueller R.-W."/>
            <person name="Bruemmer F."/>
            <person name="Labrenz M."/>
            <person name="Spormann A.M."/>
            <person name="Op den Camp H."/>
            <person name="Overmann J."/>
            <person name="Amann R."/>
            <person name="Jetten M.S.M."/>
            <person name="Mascher T."/>
            <person name="Medema M.H."/>
            <person name="Devos D.P."/>
            <person name="Kaster A.-K."/>
            <person name="Ovreas L."/>
            <person name="Rohde M."/>
            <person name="Galperin M.Y."/>
            <person name="Jogler C."/>
        </authorList>
    </citation>
    <scope>NUCLEOTIDE SEQUENCE [LARGE SCALE GENOMIC DNA]</scope>
    <source>
        <strain evidence="2 3">Pan181</strain>
    </source>
</reference>
<keyword evidence="3" id="KW-1185">Reference proteome</keyword>
<sequence length="55" mass="5676">MKKYSTVTQIPVPEQPNHPGWQPTGCSGCPFKSGQPAGGFACGAAQSMAARVLEA</sequence>
<evidence type="ECO:0000313" key="2">
    <source>
        <dbReference type="EMBL" id="QDU58829.1"/>
    </source>
</evidence>
<dbReference type="Proteomes" id="UP000315750">
    <property type="component" value="Chromosome"/>
</dbReference>
<name>A0A518AVQ7_9BACT</name>
<dbReference type="EMBL" id="CP036278">
    <property type="protein sequence ID" value="QDU58829.1"/>
    <property type="molecule type" value="Genomic_DNA"/>
</dbReference>
<protein>
    <submittedName>
        <fullName evidence="2">Uncharacterized protein</fullName>
    </submittedName>
</protein>
<dbReference type="AlphaFoldDB" id="A0A518AVQ7"/>